<sequence length="69" mass="7474">MPTPQPHVLNTVFLCSTVFEIIGAVFGLYQTTDIRHLDIPESSGHGGLGSTIIPTCLKNVQNSRFMNTG</sequence>
<keyword evidence="1" id="KW-0472">Membrane</keyword>
<reference evidence="2 3" key="1">
    <citation type="journal article" date="2009" name="Environ. Microbiol.">
        <title>Genome sequence of Desulfobacterium autotrophicum HRM2, a marine sulfate reducer oxidizing organic carbon completely to carbon dioxide.</title>
        <authorList>
            <person name="Strittmatter A.W."/>
            <person name="Liesegang H."/>
            <person name="Rabus R."/>
            <person name="Decker I."/>
            <person name="Amann J."/>
            <person name="Andres S."/>
            <person name="Henne A."/>
            <person name="Fricke W.F."/>
            <person name="Martinez-Arias R."/>
            <person name="Bartels D."/>
            <person name="Goesmann A."/>
            <person name="Krause L."/>
            <person name="Puehler A."/>
            <person name="Klenk H.P."/>
            <person name="Richter M."/>
            <person name="Schuler M."/>
            <person name="Gloeckner F.O."/>
            <person name="Meyerdierks A."/>
            <person name="Gottschalk G."/>
            <person name="Amann R."/>
        </authorList>
    </citation>
    <scope>NUCLEOTIDE SEQUENCE [LARGE SCALE GENOMIC DNA]</scope>
    <source>
        <strain evidence="3">ATCC 43914 / DSM 3382 / HRM2</strain>
    </source>
</reference>
<keyword evidence="1" id="KW-0812">Transmembrane</keyword>
<evidence type="ECO:0000256" key="1">
    <source>
        <dbReference type="SAM" id="Phobius"/>
    </source>
</evidence>
<name>C0QHC6_DESAH</name>
<accession>C0QHC6</accession>
<dbReference type="HOGENOM" id="CLU_2769021_0_0_7"/>
<dbReference type="EMBL" id="CP001087">
    <property type="protein sequence ID" value="ACN17785.1"/>
    <property type="molecule type" value="Genomic_DNA"/>
</dbReference>
<protein>
    <submittedName>
        <fullName evidence="2">Uncharacterized protein</fullName>
    </submittedName>
</protein>
<proteinExistence type="predicted"/>
<evidence type="ECO:0000313" key="2">
    <source>
        <dbReference type="EMBL" id="ACN17785.1"/>
    </source>
</evidence>
<keyword evidence="1" id="KW-1133">Transmembrane helix</keyword>
<dbReference type="KEGG" id="dat:HRM2_47360"/>
<evidence type="ECO:0000313" key="3">
    <source>
        <dbReference type="Proteomes" id="UP000000442"/>
    </source>
</evidence>
<dbReference type="Proteomes" id="UP000000442">
    <property type="component" value="Chromosome"/>
</dbReference>
<feature type="transmembrane region" description="Helical" evidence="1">
    <location>
        <begin position="6"/>
        <end position="29"/>
    </location>
</feature>
<organism evidence="2 3">
    <name type="scientific">Desulforapulum autotrophicum (strain ATCC 43914 / DSM 3382 / VKM B-1955 / HRM2)</name>
    <name type="common">Desulfobacterium autotrophicum</name>
    <dbReference type="NCBI Taxonomy" id="177437"/>
    <lineage>
        <taxon>Bacteria</taxon>
        <taxon>Pseudomonadati</taxon>
        <taxon>Thermodesulfobacteriota</taxon>
        <taxon>Desulfobacteria</taxon>
        <taxon>Desulfobacterales</taxon>
        <taxon>Desulfobacteraceae</taxon>
        <taxon>Desulforapulum</taxon>
    </lineage>
</organism>
<dbReference type="AlphaFoldDB" id="C0QHC6"/>
<dbReference type="STRING" id="177437.HRM2_47360"/>
<keyword evidence="3" id="KW-1185">Reference proteome</keyword>
<gene>
    <name evidence="2" type="ordered locus">HRM2_47360</name>
</gene>